<feature type="region of interest" description="Disordered" evidence="4">
    <location>
        <begin position="285"/>
        <end position="314"/>
    </location>
</feature>
<sequence>MKLNPCMQEQFRHKNRLQEYAQKSALASPSYQTLNEGDSYAPKFKSTVVVDGERYGISDTYLHVKDAEQAVAKHAYECILKKIREEGCPIVNEDTTLNKIILNEFAIKMKLDVATYTTAQAEGMLPIFKSTVVFGCKSFQGGCARSKKDAEQLAAGTIIRDILANSTSGGPVLFQIIKSKRKSYAINNVKNFIHHKSLPSRVNPVNGSKSSMTEKPVVRECTEMPSIADPIPAFEQPHNLPVLPYTSIKKEPLCETTTDSIGDVPSGMKPSYNQAEISSVLDGTVSNPQATTVDGTNRKKRPAEQMKGKGQKKKKVRFDIRTYQGIPKLGDGGSEYPYRLQVSSWKEILYLSNSNPKHCVLAGAEAPIRETAEGPSARCSN</sequence>
<dbReference type="AlphaFoldDB" id="A0A7J7P0N5"/>
<dbReference type="GO" id="GO:0003723">
    <property type="term" value="F:RNA binding"/>
    <property type="evidence" value="ECO:0007669"/>
    <property type="project" value="UniProtKB-UniRule"/>
</dbReference>
<evidence type="ECO:0000313" key="6">
    <source>
        <dbReference type="EMBL" id="KAF6172792.1"/>
    </source>
</evidence>
<evidence type="ECO:0000256" key="3">
    <source>
        <dbReference type="PROSITE-ProRule" id="PRU00266"/>
    </source>
</evidence>
<feature type="domain" description="DRBM" evidence="5">
    <location>
        <begin position="92"/>
        <end position="164"/>
    </location>
</feature>
<reference evidence="6 7" key="1">
    <citation type="journal article" date="2020" name="IScience">
        <title>Genome Sequencing of the Endangered Kingdonia uniflora (Circaeasteraceae, Ranunculales) Reveals Potential Mechanisms of Evolutionary Specialization.</title>
        <authorList>
            <person name="Sun Y."/>
            <person name="Deng T."/>
            <person name="Zhang A."/>
            <person name="Moore M.J."/>
            <person name="Landis J.B."/>
            <person name="Lin N."/>
            <person name="Zhang H."/>
            <person name="Zhang X."/>
            <person name="Huang J."/>
            <person name="Zhang X."/>
            <person name="Sun H."/>
            <person name="Wang H."/>
        </authorList>
    </citation>
    <scope>NUCLEOTIDE SEQUENCE [LARGE SCALE GENOMIC DNA]</scope>
    <source>
        <strain evidence="6">TB1705</strain>
        <tissue evidence="6">Leaf</tissue>
    </source>
</reference>
<dbReference type="OrthoDB" id="5988181at2759"/>
<keyword evidence="1" id="KW-0677">Repeat</keyword>
<evidence type="ECO:0000259" key="5">
    <source>
        <dbReference type="PROSITE" id="PS50137"/>
    </source>
</evidence>
<feature type="compositionally biased region" description="Polar residues" evidence="4">
    <location>
        <begin position="285"/>
        <end position="295"/>
    </location>
</feature>
<evidence type="ECO:0000313" key="7">
    <source>
        <dbReference type="Proteomes" id="UP000541444"/>
    </source>
</evidence>
<comment type="caution">
    <text evidence="6">The sequence shown here is derived from an EMBL/GenBank/DDBJ whole genome shotgun (WGS) entry which is preliminary data.</text>
</comment>
<protein>
    <recommendedName>
        <fullName evidence="5">DRBM domain-containing protein</fullName>
    </recommendedName>
</protein>
<keyword evidence="7" id="KW-1185">Reference proteome</keyword>
<feature type="domain" description="DRBM" evidence="5">
    <location>
        <begin position="12"/>
        <end position="81"/>
    </location>
</feature>
<dbReference type="InterPro" id="IPR014720">
    <property type="entry name" value="dsRBD_dom"/>
</dbReference>
<keyword evidence="2 3" id="KW-0694">RNA-binding</keyword>
<dbReference type="PANTHER" id="PTHR46031:SF37">
    <property type="entry name" value="DRBM DOMAIN-CONTAINING PROTEIN"/>
    <property type="match status" value="1"/>
</dbReference>
<evidence type="ECO:0000256" key="4">
    <source>
        <dbReference type="SAM" id="MobiDB-lite"/>
    </source>
</evidence>
<dbReference type="SUPFAM" id="SSF54768">
    <property type="entry name" value="dsRNA-binding domain-like"/>
    <property type="match status" value="2"/>
</dbReference>
<evidence type="ECO:0000256" key="1">
    <source>
        <dbReference type="ARBA" id="ARBA00022737"/>
    </source>
</evidence>
<proteinExistence type="predicted"/>
<name>A0A7J7P0N5_9MAGN</name>
<dbReference type="Gene3D" id="3.30.160.20">
    <property type="match status" value="2"/>
</dbReference>
<gene>
    <name evidence="6" type="ORF">GIB67_006035</name>
</gene>
<dbReference type="Proteomes" id="UP000541444">
    <property type="component" value="Unassembled WGS sequence"/>
</dbReference>
<evidence type="ECO:0000256" key="2">
    <source>
        <dbReference type="ARBA" id="ARBA00022884"/>
    </source>
</evidence>
<dbReference type="PROSITE" id="PS50137">
    <property type="entry name" value="DS_RBD"/>
    <property type="match status" value="2"/>
</dbReference>
<organism evidence="6 7">
    <name type="scientific">Kingdonia uniflora</name>
    <dbReference type="NCBI Taxonomy" id="39325"/>
    <lineage>
        <taxon>Eukaryota</taxon>
        <taxon>Viridiplantae</taxon>
        <taxon>Streptophyta</taxon>
        <taxon>Embryophyta</taxon>
        <taxon>Tracheophyta</taxon>
        <taxon>Spermatophyta</taxon>
        <taxon>Magnoliopsida</taxon>
        <taxon>Ranunculales</taxon>
        <taxon>Circaeasteraceae</taxon>
        <taxon>Kingdonia</taxon>
    </lineage>
</organism>
<dbReference type="EMBL" id="JACGCM010000378">
    <property type="protein sequence ID" value="KAF6172792.1"/>
    <property type="molecule type" value="Genomic_DNA"/>
</dbReference>
<dbReference type="Pfam" id="PF00035">
    <property type="entry name" value="dsrm"/>
    <property type="match status" value="2"/>
</dbReference>
<accession>A0A7J7P0N5</accession>
<dbReference type="PANTHER" id="PTHR46031">
    <property type="match status" value="1"/>
</dbReference>
<dbReference type="SMART" id="SM00358">
    <property type="entry name" value="DSRM"/>
    <property type="match status" value="2"/>
</dbReference>